<dbReference type="Proteomes" id="UP000012589">
    <property type="component" value="Unassembled WGS sequence"/>
</dbReference>
<dbReference type="Gene3D" id="1.10.150.290">
    <property type="entry name" value="S-adenosyl-L-methionine-dependent methyltransferases"/>
    <property type="match status" value="1"/>
</dbReference>
<dbReference type="InterPro" id="IPR025714">
    <property type="entry name" value="Methyltranfer_dom"/>
</dbReference>
<feature type="domain" description="Methyltransferase" evidence="1">
    <location>
        <begin position="32"/>
        <end position="134"/>
    </location>
</feature>
<dbReference type="PANTHER" id="PTHR43861">
    <property type="entry name" value="TRANS-ACONITATE 2-METHYLTRANSFERASE-RELATED"/>
    <property type="match status" value="1"/>
</dbReference>
<organism evidence="2 3">
    <name type="scientific">Eubacterium plexicaudatum ASF492</name>
    <dbReference type="NCBI Taxonomy" id="1235802"/>
    <lineage>
        <taxon>Bacteria</taxon>
        <taxon>Bacillati</taxon>
        <taxon>Bacillota</taxon>
        <taxon>Clostridia</taxon>
        <taxon>Eubacteriales</taxon>
        <taxon>Eubacteriaceae</taxon>
        <taxon>Eubacterium</taxon>
    </lineage>
</organism>
<dbReference type="OrthoDB" id="9777497at2"/>
<dbReference type="PANTHER" id="PTHR43861:SF1">
    <property type="entry name" value="TRANS-ACONITATE 2-METHYLTRANSFERASE"/>
    <property type="match status" value="1"/>
</dbReference>
<dbReference type="GO" id="GO:0030798">
    <property type="term" value="F:trans-aconitate 2-methyltransferase activity"/>
    <property type="evidence" value="ECO:0007669"/>
    <property type="project" value="InterPro"/>
</dbReference>
<dbReference type="InterPro" id="IPR029063">
    <property type="entry name" value="SAM-dependent_MTases_sf"/>
</dbReference>
<dbReference type="EMBL" id="AQFT01000158">
    <property type="protein sequence ID" value="EMZ19834.1"/>
    <property type="molecule type" value="Genomic_DNA"/>
</dbReference>
<accession>N2A632</accession>
<dbReference type="PATRIC" id="fig|1235802.3.peg.5598"/>
<dbReference type="AlphaFoldDB" id="N2A632"/>
<proteinExistence type="predicted"/>
<dbReference type="eggNOG" id="COG4106">
    <property type="taxonomic scope" value="Bacteria"/>
</dbReference>
<dbReference type="Gene3D" id="3.40.50.150">
    <property type="entry name" value="Vaccinia Virus protein VP39"/>
    <property type="match status" value="1"/>
</dbReference>
<evidence type="ECO:0000313" key="3">
    <source>
        <dbReference type="Proteomes" id="UP000012589"/>
    </source>
</evidence>
<sequence>MHTFEFDGEKYKKASKHQKEWGNSLIGELTLKGHETILDLGCGDGRLTEQLAQLVPNGSVLGIDGSSGMIETAKQRSRYNLVFTQMDINRIHFHNEFNVIFSNATLHWIRDHKKLLYNSFMALKEGGMLLWDFAGDGNCSNFYEVVQEKIQDENYKPYFNNFEWPWYMPVKTDYEKIIATFGFSRYNITEVNRDRYFTSPDEMIKWIDQPSIVPFINVIPNELKAVFREEIIKLMLERTLQSDGTCFESFRRIHVKAIK</sequence>
<dbReference type="Pfam" id="PF13847">
    <property type="entry name" value="Methyltransf_31"/>
    <property type="match status" value="1"/>
</dbReference>
<dbReference type="HOGENOM" id="CLU_037990_5_3_9"/>
<dbReference type="SUPFAM" id="SSF53335">
    <property type="entry name" value="S-adenosyl-L-methionine-dependent methyltransferases"/>
    <property type="match status" value="1"/>
</dbReference>
<keyword evidence="3" id="KW-1185">Reference proteome</keyword>
<dbReference type="CDD" id="cd02440">
    <property type="entry name" value="AdoMet_MTases"/>
    <property type="match status" value="1"/>
</dbReference>
<dbReference type="STRING" id="1235802.C823_05308"/>
<name>N2A632_9FIRM</name>
<reference evidence="2 3" key="1">
    <citation type="journal article" date="2014" name="Genome Announc.">
        <title>Draft genome sequences of the altered schaedler flora, a defined bacterial community from gnotobiotic mice.</title>
        <authorList>
            <person name="Wannemuehler M.J."/>
            <person name="Overstreet A.M."/>
            <person name="Ward D.V."/>
            <person name="Phillips G.J."/>
        </authorList>
    </citation>
    <scope>NUCLEOTIDE SEQUENCE [LARGE SCALE GENOMIC DNA]</scope>
    <source>
        <strain evidence="2 3">ASF492</strain>
    </source>
</reference>
<comment type="caution">
    <text evidence="2">The sequence shown here is derived from an EMBL/GenBank/DDBJ whole genome shotgun (WGS) entry which is preliminary data.</text>
</comment>
<evidence type="ECO:0000259" key="1">
    <source>
        <dbReference type="Pfam" id="PF13847"/>
    </source>
</evidence>
<protein>
    <recommendedName>
        <fullName evidence="1">Methyltransferase domain-containing protein</fullName>
    </recommendedName>
</protein>
<evidence type="ECO:0000313" key="2">
    <source>
        <dbReference type="EMBL" id="EMZ19834.1"/>
    </source>
</evidence>
<dbReference type="InterPro" id="IPR023149">
    <property type="entry name" value="Trans_acon_MeTrfase_C"/>
</dbReference>
<gene>
    <name evidence="2" type="ORF">C823_05308</name>
</gene>